<feature type="transmembrane region" description="Helical" evidence="9">
    <location>
        <begin position="444"/>
        <end position="467"/>
    </location>
</feature>
<keyword evidence="2 7" id="KW-0813">Transport</keyword>
<feature type="transmembrane region" description="Helical" evidence="9">
    <location>
        <begin position="57"/>
        <end position="89"/>
    </location>
</feature>
<dbReference type="NCBIfam" id="TIGR00879">
    <property type="entry name" value="SP"/>
    <property type="match status" value="1"/>
</dbReference>
<dbReference type="OrthoDB" id="4540492at2759"/>
<dbReference type="PANTHER" id="PTHR23503:SF8">
    <property type="entry name" value="FACILITATED GLUCOSE TRANSPORTER PROTEIN 1"/>
    <property type="match status" value="1"/>
</dbReference>
<keyword evidence="5 9" id="KW-1133">Transmembrane helix</keyword>
<evidence type="ECO:0000313" key="11">
    <source>
        <dbReference type="EMBL" id="CAD5218708.1"/>
    </source>
</evidence>
<feature type="compositionally biased region" description="Low complexity" evidence="8">
    <location>
        <begin position="10"/>
        <end position="29"/>
    </location>
</feature>
<name>A0A811KSX3_9BILA</name>
<dbReference type="AlphaFoldDB" id="A0A811KSX3"/>
<dbReference type="GO" id="GO:0005353">
    <property type="term" value="F:fructose transmembrane transporter activity"/>
    <property type="evidence" value="ECO:0007669"/>
    <property type="project" value="UniProtKB-ARBA"/>
</dbReference>
<feature type="transmembrane region" description="Helical" evidence="9">
    <location>
        <begin position="156"/>
        <end position="177"/>
    </location>
</feature>
<evidence type="ECO:0000313" key="12">
    <source>
        <dbReference type="Proteomes" id="UP000614601"/>
    </source>
</evidence>
<feature type="transmembrane region" description="Helical" evidence="9">
    <location>
        <begin position="189"/>
        <end position="213"/>
    </location>
</feature>
<evidence type="ECO:0000256" key="3">
    <source>
        <dbReference type="ARBA" id="ARBA00022475"/>
    </source>
</evidence>
<proteinExistence type="inferred from homology"/>
<dbReference type="GO" id="GO:0005886">
    <property type="term" value="C:plasma membrane"/>
    <property type="evidence" value="ECO:0007669"/>
    <property type="project" value="UniProtKB-SubCell"/>
</dbReference>
<dbReference type="EMBL" id="CAJFDH010000004">
    <property type="protein sequence ID" value="CAD5218708.1"/>
    <property type="molecule type" value="Genomic_DNA"/>
</dbReference>
<feature type="transmembrane region" description="Helical" evidence="9">
    <location>
        <begin position="219"/>
        <end position="240"/>
    </location>
</feature>
<dbReference type="PANTHER" id="PTHR23503">
    <property type="entry name" value="SOLUTE CARRIER FAMILY 2"/>
    <property type="match status" value="1"/>
</dbReference>
<accession>A0A811KSX3</accession>
<keyword evidence="4 9" id="KW-0812">Transmembrane</keyword>
<dbReference type="PROSITE" id="PS50850">
    <property type="entry name" value="MFS"/>
    <property type="match status" value="1"/>
</dbReference>
<feature type="transmembrane region" description="Helical" evidence="9">
    <location>
        <begin position="343"/>
        <end position="364"/>
    </location>
</feature>
<dbReference type="FunFam" id="1.20.1250.20:FF:001511">
    <property type="entry name" value="Solute carrier family 2, facilitated glucose transporter member 5"/>
    <property type="match status" value="1"/>
</dbReference>
<dbReference type="InterPro" id="IPR045263">
    <property type="entry name" value="GLUT"/>
</dbReference>
<feature type="transmembrane region" description="Helical" evidence="9">
    <location>
        <begin position="406"/>
        <end position="432"/>
    </location>
</feature>
<evidence type="ECO:0000256" key="7">
    <source>
        <dbReference type="RuleBase" id="RU003346"/>
    </source>
</evidence>
<reference evidence="11" key="1">
    <citation type="submission" date="2020-09" db="EMBL/GenBank/DDBJ databases">
        <authorList>
            <person name="Kikuchi T."/>
        </authorList>
    </citation>
    <scope>NUCLEOTIDE SEQUENCE</scope>
    <source>
        <strain evidence="11">SH1</strain>
    </source>
</reference>
<feature type="transmembrane region" description="Helical" evidence="9">
    <location>
        <begin position="306"/>
        <end position="328"/>
    </location>
</feature>
<dbReference type="PROSITE" id="PS00217">
    <property type="entry name" value="SUGAR_TRANSPORT_2"/>
    <property type="match status" value="1"/>
</dbReference>
<feature type="region of interest" description="Disordered" evidence="8">
    <location>
        <begin position="1"/>
        <end position="29"/>
    </location>
</feature>
<comment type="caution">
    <text evidence="11">The sequence shown here is derived from an EMBL/GenBank/DDBJ whole genome shotgun (WGS) entry which is preliminary data.</text>
</comment>
<dbReference type="InterPro" id="IPR020846">
    <property type="entry name" value="MFS_dom"/>
</dbReference>
<dbReference type="InterPro" id="IPR005829">
    <property type="entry name" value="Sugar_transporter_CS"/>
</dbReference>
<feature type="transmembrane region" description="Helical" evidence="9">
    <location>
        <begin position="376"/>
        <end position="394"/>
    </location>
</feature>
<keyword evidence="3" id="KW-1003">Cell membrane</keyword>
<gene>
    <name evidence="11" type="ORF">BOKJ2_LOCUS7918</name>
</gene>
<evidence type="ECO:0000259" key="10">
    <source>
        <dbReference type="PROSITE" id="PS50850"/>
    </source>
</evidence>
<dbReference type="GO" id="GO:1990539">
    <property type="term" value="P:fructose import across plasma membrane"/>
    <property type="evidence" value="ECO:0007669"/>
    <property type="project" value="UniProtKB-ARBA"/>
</dbReference>
<feature type="transmembrane region" description="Helical" evidence="9">
    <location>
        <begin position="101"/>
        <end position="119"/>
    </location>
</feature>
<dbReference type="Pfam" id="PF00083">
    <property type="entry name" value="Sugar_tr"/>
    <property type="match status" value="1"/>
</dbReference>
<evidence type="ECO:0000256" key="9">
    <source>
        <dbReference type="SAM" id="Phobius"/>
    </source>
</evidence>
<dbReference type="Proteomes" id="UP000783686">
    <property type="component" value="Unassembled WGS sequence"/>
</dbReference>
<comment type="similarity">
    <text evidence="7">Belongs to the major facilitator superfamily. Sugar transporter (TC 2.A.1.1) family.</text>
</comment>
<sequence>MTDPAVKPPESSSTALTTASTQQSQSKSETSILAGIAGLTDDETRILKNENPITKKLIYSLAVIVLGSFQFGYNIGVINASGVYITAFIVENHNETYDVELISLFAAGAVIGALMSGLLADHIGRRKTLHFNNILVGIVAFLMCMAKPLGCYQLFHVGRFVIGLNAGVSSSVVPMYFTEMSPVSLRGSVSSLPQLVVTISILISMILGLPFFFGSDHMWPFLFGIIVVPAIIQSVCLFGVPESPRYSMVLKNDVDRTLEDLIKLRRSDRIGVIECKLLEIERNQRDSYDVMNVITLVNHVEYRWPMFLAAFLMMAQQFCGINAAMFFSTEIYRSAGLSDEDSVYASLGVGIVNVLMTVVSVYLVDVPFFGRRLLMLIGKTGMAFSCLALVVSMYCANNGVAEGVTPYLSCAFLPIYVMFYATGPGSIPFFYVSEIFPSSARASASAVCLTTNWVCTIIVGVAFLPVVKQLDEFTFLIFMCSCIVAAIVIFIFLPETKGRTLDEIQLDMDKRRICG</sequence>
<feature type="transmembrane region" description="Helical" evidence="9">
    <location>
        <begin position="473"/>
        <end position="493"/>
    </location>
</feature>
<dbReference type="InterPro" id="IPR003663">
    <property type="entry name" value="Sugar/inositol_transpt"/>
</dbReference>
<feature type="domain" description="Major facilitator superfamily (MFS) profile" evidence="10">
    <location>
        <begin position="60"/>
        <end position="497"/>
    </location>
</feature>
<evidence type="ECO:0000256" key="8">
    <source>
        <dbReference type="SAM" id="MobiDB-lite"/>
    </source>
</evidence>
<comment type="subcellular location">
    <subcellularLocation>
        <location evidence="1">Cell membrane</location>
        <topology evidence="1">Multi-pass membrane protein</topology>
    </subcellularLocation>
</comment>
<dbReference type="InterPro" id="IPR005828">
    <property type="entry name" value="MFS_sugar_transport-like"/>
</dbReference>
<dbReference type="SUPFAM" id="SSF103473">
    <property type="entry name" value="MFS general substrate transporter"/>
    <property type="match status" value="1"/>
</dbReference>
<dbReference type="PRINTS" id="PR00171">
    <property type="entry name" value="SUGRTRNSPORT"/>
</dbReference>
<keyword evidence="6 9" id="KW-0472">Membrane</keyword>
<evidence type="ECO:0000256" key="4">
    <source>
        <dbReference type="ARBA" id="ARBA00022692"/>
    </source>
</evidence>
<protein>
    <recommendedName>
        <fullName evidence="10">Major facilitator superfamily (MFS) profile domain-containing protein</fullName>
    </recommendedName>
</protein>
<evidence type="ECO:0000256" key="1">
    <source>
        <dbReference type="ARBA" id="ARBA00004651"/>
    </source>
</evidence>
<dbReference type="InterPro" id="IPR036259">
    <property type="entry name" value="MFS_trans_sf"/>
</dbReference>
<evidence type="ECO:0000256" key="5">
    <source>
        <dbReference type="ARBA" id="ARBA00022989"/>
    </source>
</evidence>
<feature type="transmembrane region" description="Helical" evidence="9">
    <location>
        <begin position="131"/>
        <end position="150"/>
    </location>
</feature>
<dbReference type="Gene3D" id="1.20.1250.20">
    <property type="entry name" value="MFS general substrate transporter like domains"/>
    <property type="match status" value="1"/>
</dbReference>
<keyword evidence="12" id="KW-1185">Reference proteome</keyword>
<evidence type="ECO:0000256" key="2">
    <source>
        <dbReference type="ARBA" id="ARBA00022448"/>
    </source>
</evidence>
<organism evidence="11 12">
    <name type="scientific">Bursaphelenchus okinawaensis</name>
    <dbReference type="NCBI Taxonomy" id="465554"/>
    <lineage>
        <taxon>Eukaryota</taxon>
        <taxon>Metazoa</taxon>
        <taxon>Ecdysozoa</taxon>
        <taxon>Nematoda</taxon>
        <taxon>Chromadorea</taxon>
        <taxon>Rhabditida</taxon>
        <taxon>Tylenchina</taxon>
        <taxon>Tylenchomorpha</taxon>
        <taxon>Aphelenchoidea</taxon>
        <taxon>Aphelenchoididae</taxon>
        <taxon>Bursaphelenchus</taxon>
    </lineage>
</organism>
<evidence type="ECO:0000256" key="6">
    <source>
        <dbReference type="ARBA" id="ARBA00023136"/>
    </source>
</evidence>
<dbReference type="Proteomes" id="UP000614601">
    <property type="component" value="Unassembled WGS sequence"/>
</dbReference>
<dbReference type="EMBL" id="CAJFCW020000004">
    <property type="protein sequence ID" value="CAG9111417.1"/>
    <property type="molecule type" value="Genomic_DNA"/>
</dbReference>